<organism evidence="1 2">
    <name type="scientific">Megaselia scalaris</name>
    <name type="common">Humpbacked fly</name>
    <name type="synonym">Phora scalaris</name>
    <dbReference type="NCBI Taxonomy" id="36166"/>
    <lineage>
        <taxon>Eukaryota</taxon>
        <taxon>Metazoa</taxon>
        <taxon>Ecdysozoa</taxon>
        <taxon>Arthropoda</taxon>
        <taxon>Hexapoda</taxon>
        <taxon>Insecta</taxon>
        <taxon>Pterygota</taxon>
        <taxon>Neoptera</taxon>
        <taxon>Endopterygota</taxon>
        <taxon>Diptera</taxon>
        <taxon>Brachycera</taxon>
        <taxon>Muscomorpha</taxon>
        <taxon>Platypezoidea</taxon>
        <taxon>Phoridae</taxon>
        <taxon>Megaseliini</taxon>
        <taxon>Megaselia</taxon>
    </lineage>
</organism>
<name>T1GMQ4_MEGSC</name>
<dbReference type="Proteomes" id="UP000015102">
    <property type="component" value="Unassembled WGS sequence"/>
</dbReference>
<keyword evidence="2" id="KW-1185">Reference proteome</keyword>
<protein>
    <submittedName>
        <fullName evidence="1">Uncharacterized protein</fullName>
    </submittedName>
</protein>
<accession>T1GMQ4</accession>
<evidence type="ECO:0000313" key="2">
    <source>
        <dbReference type="Proteomes" id="UP000015102"/>
    </source>
</evidence>
<sequence length="68" mass="8122">MILIKDSMNAFEMYKQKKQRKQAEISEREQLLNHRFTANATSPETCVDIDYSLQHHTSLQNAHKEWMK</sequence>
<dbReference type="EnsemblMetazoa" id="MESCA004832-RA">
    <property type="protein sequence ID" value="MESCA004832-PA"/>
    <property type="gene ID" value="MESCA004832"/>
</dbReference>
<dbReference type="HOGENOM" id="CLU_2796903_0_0_1"/>
<dbReference type="EMBL" id="CAQQ02196093">
    <property type="status" value="NOT_ANNOTATED_CDS"/>
    <property type="molecule type" value="Genomic_DNA"/>
</dbReference>
<reference evidence="1" key="2">
    <citation type="submission" date="2015-06" db="UniProtKB">
        <authorList>
            <consortium name="EnsemblMetazoa"/>
        </authorList>
    </citation>
    <scope>IDENTIFICATION</scope>
</reference>
<dbReference type="AlphaFoldDB" id="T1GMQ4"/>
<dbReference type="STRING" id="36166.T1GMQ4"/>
<reference evidence="2" key="1">
    <citation type="submission" date="2013-02" db="EMBL/GenBank/DDBJ databases">
        <authorList>
            <person name="Hughes D."/>
        </authorList>
    </citation>
    <scope>NUCLEOTIDE SEQUENCE</scope>
    <source>
        <strain>Durham</strain>
        <strain evidence="2">NC isolate 2 -- Noor lab</strain>
    </source>
</reference>
<proteinExistence type="predicted"/>
<evidence type="ECO:0000313" key="1">
    <source>
        <dbReference type="EnsemblMetazoa" id="MESCA004832-PA"/>
    </source>
</evidence>